<evidence type="ECO:0000313" key="1">
    <source>
        <dbReference type="EMBL" id="KAL0483008.1"/>
    </source>
</evidence>
<dbReference type="Proteomes" id="UP001431209">
    <property type="component" value="Unassembled WGS sequence"/>
</dbReference>
<accession>A0AAW2Z1X7</accession>
<organism evidence="1 2">
    <name type="scientific">Acrasis kona</name>
    <dbReference type="NCBI Taxonomy" id="1008807"/>
    <lineage>
        <taxon>Eukaryota</taxon>
        <taxon>Discoba</taxon>
        <taxon>Heterolobosea</taxon>
        <taxon>Tetramitia</taxon>
        <taxon>Eutetramitia</taxon>
        <taxon>Acrasidae</taxon>
        <taxon>Acrasis</taxon>
    </lineage>
</organism>
<proteinExistence type="predicted"/>
<dbReference type="Gene3D" id="2.130.10.10">
    <property type="entry name" value="YVTN repeat-like/Quinoprotein amine dehydrogenase"/>
    <property type="match status" value="1"/>
</dbReference>
<sequence>MRHNNTKGDKRCRDESKDTKPYKRVKKMDVKRSNIQMFEIIDAEVIKEPVRNVVLTDEIIIGVVSNYILCYNIEDRQFIRKVEVCDEKNSITTGFVVSSDTVLFLTKHSTAYIVCLSEGEVIYSFKTEDATPNMCTDFYHDYLVMCMGHKIVLYKINVQSIIVREKGAVVGKLHSEVLNSKTVEEITCCDLYIDGLITGSTTGLLTFYDFSCKSTQIISDEGCTSAVCRIHVLEADPTMAMVQYCDGSLKKWDFTNKLHDTVQGKKKDGNIIVSEINNFVVTLQTPNITFKFWGLGTLHPLFTFQIKTENDKREKLNSISSIVLSPDESLMSFGSNLDMLILLKITK</sequence>
<dbReference type="InterPro" id="IPR015943">
    <property type="entry name" value="WD40/YVTN_repeat-like_dom_sf"/>
</dbReference>
<name>A0AAW2Z1X7_9EUKA</name>
<comment type="caution">
    <text evidence="1">The sequence shown here is derived from an EMBL/GenBank/DDBJ whole genome shotgun (WGS) entry which is preliminary data.</text>
</comment>
<dbReference type="AlphaFoldDB" id="A0AAW2Z1X7"/>
<dbReference type="EMBL" id="JAOPGA020000923">
    <property type="protein sequence ID" value="KAL0483008.1"/>
    <property type="molecule type" value="Genomic_DNA"/>
</dbReference>
<protein>
    <submittedName>
        <fullName evidence="1">Uncharacterized protein</fullName>
    </submittedName>
</protein>
<reference evidence="1 2" key="1">
    <citation type="submission" date="2024-03" db="EMBL/GenBank/DDBJ databases">
        <title>The Acrasis kona genome and developmental transcriptomes reveal deep origins of eukaryotic multicellular pathways.</title>
        <authorList>
            <person name="Sheikh S."/>
            <person name="Fu C.-J."/>
            <person name="Brown M.W."/>
            <person name="Baldauf S.L."/>
        </authorList>
    </citation>
    <scope>NUCLEOTIDE SEQUENCE [LARGE SCALE GENOMIC DNA]</scope>
    <source>
        <strain evidence="1 2">ATCC MYA-3509</strain>
    </source>
</reference>
<evidence type="ECO:0000313" key="2">
    <source>
        <dbReference type="Proteomes" id="UP001431209"/>
    </source>
</evidence>
<keyword evidence="2" id="KW-1185">Reference proteome</keyword>
<dbReference type="SUPFAM" id="SSF50998">
    <property type="entry name" value="Quinoprotein alcohol dehydrogenase-like"/>
    <property type="match status" value="1"/>
</dbReference>
<dbReference type="InterPro" id="IPR011047">
    <property type="entry name" value="Quinoprotein_ADH-like_sf"/>
</dbReference>
<gene>
    <name evidence="1" type="ORF">AKO1_014887</name>
</gene>